<organism evidence="8 9">
    <name type="scientific">Capsicum annuum</name>
    <name type="common">Capsicum pepper</name>
    <dbReference type="NCBI Taxonomy" id="4072"/>
    <lineage>
        <taxon>Eukaryota</taxon>
        <taxon>Viridiplantae</taxon>
        <taxon>Streptophyta</taxon>
        <taxon>Embryophyta</taxon>
        <taxon>Tracheophyta</taxon>
        <taxon>Spermatophyta</taxon>
        <taxon>Magnoliopsida</taxon>
        <taxon>eudicotyledons</taxon>
        <taxon>Gunneridae</taxon>
        <taxon>Pentapetalae</taxon>
        <taxon>asterids</taxon>
        <taxon>lamiids</taxon>
        <taxon>Solanales</taxon>
        <taxon>Solanaceae</taxon>
        <taxon>Solanoideae</taxon>
        <taxon>Capsiceae</taxon>
        <taxon>Capsicum</taxon>
    </lineage>
</organism>
<dbReference type="GO" id="GO:0006952">
    <property type="term" value="P:defense response"/>
    <property type="evidence" value="ECO:0007669"/>
    <property type="project" value="UniProtKB-KW"/>
</dbReference>
<dbReference type="OMA" id="MESIWIS"/>
<keyword evidence="4" id="KW-0547">Nucleotide-binding</keyword>
<dbReference type="InterPro" id="IPR050905">
    <property type="entry name" value="Plant_NBS-LRR"/>
</dbReference>
<comment type="similarity">
    <text evidence="1">Belongs to the disease resistance NB-LRR family.</text>
</comment>
<evidence type="ECO:0000256" key="6">
    <source>
        <dbReference type="ARBA" id="ARBA00022840"/>
    </source>
</evidence>
<dbReference type="PANTHER" id="PTHR33463">
    <property type="entry name" value="NB-ARC DOMAIN-CONTAINING PROTEIN-RELATED"/>
    <property type="match status" value="1"/>
</dbReference>
<reference evidence="8 9" key="2">
    <citation type="journal article" date="2017" name="Genome Biol.">
        <title>New reference genome sequences of hot pepper reveal the massive evolution of plant disease-resistance genes by retroduplication.</title>
        <authorList>
            <person name="Kim S."/>
            <person name="Park J."/>
            <person name="Yeom S.I."/>
            <person name="Kim Y.M."/>
            <person name="Seo E."/>
            <person name="Kim K.T."/>
            <person name="Kim M.S."/>
            <person name="Lee J.M."/>
            <person name="Cheong K."/>
            <person name="Shin H.S."/>
            <person name="Kim S.B."/>
            <person name="Han K."/>
            <person name="Lee J."/>
            <person name="Park M."/>
            <person name="Lee H.A."/>
            <person name="Lee H.Y."/>
            <person name="Lee Y."/>
            <person name="Oh S."/>
            <person name="Lee J.H."/>
            <person name="Choi E."/>
            <person name="Choi E."/>
            <person name="Lee S.E."/>
            <person name="Jeon J."/>
            <person name="Kim H."/>
            <person name="Choi G."/>
            <person name="Song H."/>
            <person name="Lee J."/>
            <person name="Lee S.C."/>
            <person name="Kwon J.K."/>
            <person name="Lee H.Y."/>
            <person name="Koo N."/>
            <person name="Hong Y."/>
            <person name="Kim R.W."/>
            <person name="Kang W.H."/>
            <person name="Huh J.H."/>
            <person name="Kang B.C."/>
            <person name="Yang T.J."/>
            <person name="Lee Y.H."/>
            <person name="Bennetzen J.L."/>
            <person name="Choi D."/>
        </authorList>
    </citation>
    <scope>NUCLEOTIDE SEQUENCE [LARGE SCALE GENOMIC DNA]</scope>
    <source>
        <strain evidence="9">cv. CM334</strain>
    </source>
</reference>
<evidence type="ECO:0000256" key="5">
    <source>
        <dbReference type="ARBA" id="ARBA00022821"/>
    </source>
</evidence>
<dbReference type="STRING" id="4072.A0A2G2YTP2"/>
<dbReference type="Pfam" id="PF23559">
    <property type="entry name" value="WHD_DRP"/>
    <property type="match status" value="1"/>
</dbReference>
<dbReference type="Pfam" id="PF13855">
    <property type="entry name" value="LRR_8"/>
    <property type="match status" value="1"/>
</dbReference>
<dbReference type="Proteomes" id="UP000222542">
    <property type="component" value="Unassembled WGS sequence"/>
</dbReference>
<keyword evidence="3" id="KW-0677">Repeat</keyword>
<evidence type="ECO:0000259" key="7">
    <source>
        <dbReference type="Pfam" id="PF23559"/>
    </source>
</evidence>
<dbReference type="InterPro" id="IPR036388">
    <property type="entry name" value="WH-like_DNA-bd_sf"/>
</dbReference>
<dbReference type="InterPro" id="IPR001611">
    <property type="entry name" value="Leu-rich_rpt"/>
</dbReference>
<dbReference type="InterPro" id="IPR032675">
    <property type="entry name" value="LRR_dom_sf"/>
</dbReference>
<protein>
    <recommendedName>
        <fullName evidence="7">Disease resistance protein winged helix domain-containing protein</fullName>
    </recommendedName>
</protein>
<reference evidence="8 9" key="1">
    <citation type="journal article" date="2014" name="Nat. Genet.">
        <title>Genome sequence of the hot pepper provides insights into the evolution of pungency in Capsicum species.</title>
        <authorList>
            <person name="Kim S."/>
            <person name="Park M."/>
            <person name="Yeom S.I."/>
            <person name="Kim Y.M."/>
            <person name="Lee J.M."/>
            <person name="Lee H.A."/>
            <person name="Seo E."/>
            <person name="Choi J."/>
            <person name="Cheong K."/>
            <person name="Kim K.T."/>
            <person name="Jung K."/>
            <person name="Lee G.W."/>
            <person name="Oh S.K."/>
            <person name="Bae C."/>
            <person name="Kim S.B."/>
            <person name="Lee H.Y."/>
            <person name="Kim S.Y."/>
            <person name="Kim M.S."/>
            <person name="Kang B.C."/>
            <person name="Jo Y.D."/>
            <person name="Yang H.B."/>
            <person name="Jeong H.J."/>
            <person name="Kang W.H."/>
            <person name="Kwon J.K."/>
            <person name="Shin C."/>
            <person name="Lim J.Y."/>
            <person name="Park J.H."/>
            <person name="Huh J.H."/>
            <person name="Kim J.S."/>
            <person name="Kim B.D."/>
            <person name="Cohen O."/>
            <person name="Paran I."/>
            <person name="Suh M.C."/>
            <person name="Lee S.B."/>
            <person name="Kim Y.K."/>
            <person name="Shin Y."/>
            <person name="Noh S.J."/>
            <person name="Park J."/>
            <person name="Seo Y.S."/>
            <person name="Kwon S.Y."/>
            <person name="Kim H.A."/>
            <person name="Park J.M."/>
            <person name="Kim H.J."/>
            <person name="Choi S.B."/>
            <person name="Bosland P.W."/>
            <person name="Reeves G."/>
            <person name="Jo S.H."/>
            <person name="Lee B.W."/>
            <person name="Cho H.T."/>
            <person name="Choi H.S."/>
            <person name="Lee M.S."/>
            <person name="Yu Y."/>
            <person name="Do Choi Y."/>
            <person name="Park B.S."/>
            <person name="van Deynze A."/>
            <person name="Ashrafi H."/>
            <person name="Hill T."/>
            <person name="Kim W.T."/>
            <person name="Pai H.S."/>
            <person name="Ahn H.K."/>
            <person name="Yeam I."/>
            <person name="Giovannoni J.J."/>
            <person name="Rose J.K."/>
            <person name="Sorensen I."/>
            <person name="Lee S.J."/>
            <person name="Kim R.W."/>
            <person name="Choi I.Y."/>
            <person name="Choi B.S."/>
            <person name="Lim J.S."/>
            <person name="Lee Y.H."/>
            <person name="Choi D."/>
        </authorList>
    </citation>
    <scope>NUCLEOTIDE SEQUENCE [LARGE SCALE GENOMIC DNA]</scope>
    <source>
        <strain evidence="9">cv. CM334</strain>
    </source>
</reference>
<dbReference type="AlphaFoldDB" id="A0A2G2YTP2"/>
<comment type="caution">
    <text evidence="8">The sequence shown here is derived from an EMBL/GenBank/DDBJ whole genome shotgun (WGS) entry which is preliminary data.</text>
</comment>
<dbReference type="Gramene" id="PHT73130">
    <property type="protein sequence ID" value="PHT73130"/>
    <property type="gene ID" value="T459_23915"/>
</dbReference>
<proteinExistence type="inferred from homology"/>
<dbReference type="PANTHER" id="PTHR33463:SF209">
    <property type="entry name" value="DISEASE RESISTANCE PROTEIN RPS2-LIKE"/>
    <property type="match status" value="1"/>
</dbReference>
<dbReference type="EMBL" id="AYRZ02000009">
    <property type="protein sequence ID" value="PHT73130.1"/>
    <property type="molecule type" value="Genomic_DNA"/>
</dbReference>
<keyword evidence="6" id="KW-0067">ATP-binding</keyword>
<gene>
    <name evidence="8" type="ORF">T459_23915</name>
</gene>
<keyword evidence="9" id="KW-1185">Reference proteome</keyword>
<dbReference type="InterPro" id="IPR058922">
    <property type="entry name" value="WHD_DRP"/>
</dbReference>
<keyword evidence="2" id="KW-0433">Leucine-rich repeat</keyword>
<evidence type="ECO:0000313" key="8">
    <source>
        <dbReference type="EMBL" id="PHT73130.1"/>
    </source>
</evidence>
<evidence type="ECO:0000256" key="3">
    <source>
        <dbReference type="ARBA" id="ARBA00022737"/>
    </source>
</evidence>
<dbReference type="FunFam" id="1.10.10.10:FF:000322">
    <property type="entry name" value="Probable disease resistance protein At1g63360"/>
    <property type="match status" value="1"/>
</dbReference>
<dbReference type="GO" id="GO:0005524">
    <property type="term" value="F:ATP binding"/>
    <property type="evidence" value="ECO:0007669"/>
    <property type="project" value="UniProtKB-KW"/>
</dbReference>
<evidence type="ECO:0000256" key="4">
    <source>
        <dbReference type="ARBA" id="ARBA00022741"/>
    </source>
</evidence>
<feature type="domain" description="Disease resistance protein winged helix" evidence="7">
    <location>
        <begin position="30"/>
        <end position="101"/>
    </location>
</feature>
<accession>A0A2G2YTP2</accession>
<keyword evidence="5" id="KW-0611">Plant defense</keyword>
<evidence type="ECO:0000256" key="1">
    <source>
        <dbReference type="ARBA" id="ARBA00008894"/>
    </source>
</evidence>
<sequence length="260" mass="30053">MENRVFARLRFSYERLKESVSRSCFLYCALYPEDHHIETDEQIKYWTWEGLLDNLGYGESKMLQGKMILDELKNASLLEIGCQEGSLNEYVKMHDLIRDMAIAVTRVSPLFIIRAGHEIRDAPGESEWLKGLERISLMTNDLSSLSFEPKCPRLTTLLLQYNSLSKGILTSFFNHLKNLTVLDLSYTGIARLPDSLSNLENLHALFLRSCWNLCHVPTMERLKELRVLDLSSTSIECMPLGMESIWISPTLQYMDLIFKF</sequence>
<dbReference type="Gene3D" id="1.10.10.10">
    <property type="entry name" value="Winged helix-like DNA-binding domain superfamily/Winged helix DNA-binding domain"/>
    <property type="match status" value="1"/>
</dbReference>
<name>A0A2G2YTP2_CAPAN</name>
<evidence type="ECO:0000313" key="9">
    <source>
        <dbReference type="Proteomes" id="UP000222542"/>
    </source>
</evidence>
<dbReference type="SUPFAM" id="SSF52058">
    <property type="entry name" value="L domain-like"/>
    <property type="match status" value="1"/>
</dbReference>
<dbReference type="Gene3D" id="3.80.10.10">
    <property type="entry name" value="Ribonuclease Inhibitor"/>
    <property type="match status" value="1"/>
</dbReference>
<evidence type="ECO:0000256" key="2">
    <source>
        <dbReference type="ARBA" id="ARBA00022614"/>
    </source>
</evidence>
<dbReference type="SMR" id="A0A2G2YTP2"/>